<accession>A8AJT6</accession>
<reference evidence="1 2" key="1">
    <citation type="submission" date="2007-08" db="EMBL/GenBank/DDBJ databases">
        <authorList>
            <consortium name="The Citrobacter koseri Genome Sequencing Project"/>
            <person name="McClelland M."/>
            <person name="Sanderson E.K."/>
            <person name="Porwollik S."/>
            <person name="Spieth J."/>
            <person name="Clifton W.S."/>
            <person name="Latreille P."/>
            <person name="Courtney L."/>
            <person name="Wang C."/>
            <person name="Pepin K."/>
            <person name="Bhonagiri V."/>
            <person name="Nash W."/>
            <person name="Johnson M."/>
            <person name="Thiruvilangam P."/>
            <person name="Wilson R."/>
        </authorList>
    </citation>
    <scope>NUCLEOTIDE SEQUENCE [LARGE SCALE GENOMIC DNA]</scope>
    <source>
        <strain evidence="2">ATCC BAA-895 / CDC 4225-83 / SGSC4696</strain>
    </source>
</reference>
<dbReference type="STRING" id="290338.CKO_02642"/>
<dbReference type="KEGG" id="cko:CKO_02642"/>
<evidence type="ECO:0000313" key="1">
    <source>
        <dbReference type="EMBL" id="ABV13750.1"/>
    </source>
</evidence>
<evidence type="ECO:0000313" key="2">
    <source>
        <dbReference type="Proteomes" id="UP000008148"/>
    </source>
</evidence>
<dbReference type="Proteomes" id="UP000008148">
    <property type="component" value="Chromosome"/>
</dbReference>
<dbReference type="EMBL" id="CP000822">
    <property type="protein sequence ID" value="ABV13750.1"/>
    <property type="molecule type" value="Genomic_DNA"/>
</dbReference>
<gene>
    <name evidence="1" type="ordered locus">CKO_02642</name>
</gene>
<keyword evidence="2" id="KW-1185">Reference proteome</keyword>
<dbReference type="AlphaFoldDB" id="A8AJT6"/>
<organism evidence="1 2">
    <name type="scientific">Citrobacter koseri (strain ATCC BAA-895 / CDC 4225-83 / SGSC4696)</name>
    <dbReference type="NCBI Taxonomy" id="290338"/>
    <lineage>
        <taxon>Bacteria</taxon>
        <taxon>Pseudomonadati</taxon>
        <taxon>Pseudomonadota</taxon>
        <taxon>Gammaproteobacteria</taxon>
        <taxon>Enterobacterales</taxon>
        <taxon>Enterobacteriaceae</taxon>
        <taxon>Citrobacter</taxon>
    </lineage>
</organism>
<dbReference type="HOGENOM" id="CLU_2877683_0_0_6"/>
<proteinExistence type="predicted"/>
<name>A8AJT6_CITK8</name>
<sequence length="63" mass="7263">MPDGACANRAYECSAIIERPGRIRHLCRYPAFSFLPIPFQRHTLQHHEIISRTTGCELCHVNK</sequence>
<protein>
    <submittedName>
        <fullName evidence="1">Uncharacterized protein</fullName>
    </submittedName>
</protein>